<protein>
    <recommendedName>
        <fullName evidence="13">Protein transport protein Sec31A</fullName>
    </recommendedName>
</protein>
<evidence type="ECO:0000313" key="12">
    <source>
        <dbReference type="Proteomes" id="UP001497525"/>
    </source>
</evidence>
<evidence type="ECO:0000256" key="1">
    <source>
        <dbReference type="ARBA" id="ARBA00004240"/>
    </source>
</evidence>
<name>A0AAV2TJI7_CALDB</name>
<feature type="compositionally biased region" description="Polar residues" evidence="10">
    <location>
        <begin position="1222"/>
        <end position="1245"/>
    </location>
</feature>
<evidence type="ECO:0000256" key="9">
    <source>
        <dbReference type="PROSITE-ProRule" id="PRU00221"/>
    </source>
</evidence>
<dbReference type="GO" id="GO:0007029">
    <property type="term" value="P:endoplasmic reticulum organization"/>
    <property type="evidence" value="ECO:0007669"/>
    <property type="project" value="TreeGrafter"/>
</dbReference>
<evidence type="ECO:0000256" key="2">
    <source>
        <dbReference type="ARBA" id="ARBA00009358"/>
    </source>
</evidence>
<evidence type="ECO:0000256" key="10">
    <source>
        <dbReference type="SAM" id="MobiDB-lite"/>
    </source>
</evidence>
<proteinExistence type="inferred from homology"/>
<feature type="compositionally biased region" description="Basic and acidic residues" evidence="10">
    <location>
        <begin position="1460"/>
        <end position="1472"/>
    </location>
</feature>
<organism evidence="11 12">
    <name type="scientific">Calicophoron daubneyi</name>
    <name type="common">Rumen fluke</name>
    <name type="synonym">Paramphistomum daubneyi</name>
    <dbReference type="NCBI Taxonomy" id="300641"/>
    <lineage>
        <taxon>Eukaryota</taxon>
        <taxon>Metazoa</taxon>
        <taxon>Spiralia</taxon>
        <taxon>Lophotrochozoa</taxon>
        <taxon>Platyhelminthes</taxon>
        <taxon>Trematoda</taxon>
        <taxon>Digenea</taxon>
        <taxon>Plagiorchiida</taxon>
        <taxon>Pronocephalata</taxon>
        <taxon>Paramphistomoidea</taxon>
        <taxon>Paramphistomidae</taxon>
        <taxon>Calicophoron</taxon>
    </lineage>
</organism>
<dbReference type="Gene3D" id="2.130.10.10">
    <property type="entry name" value="YVTN repeat-like/Quinoprotein amine dehydrogenase"/>
    <property type="match status" value="1"/>
</dbReference>
<dbReference type="SUPFAM" id="SSF50978">
    <property type="entry name" value="WD40 repeat-like"/>
    <property type="match status" value="1"/>
</dbReference>
<keyword evidence="7" id="KW-0931">ER-Golgi transport</keyword>
<evidence type="ECO:0000256" key="3">
    <source>
        <dbReference type="ARBA" id="ARBA00022448"/>
    </source>
</evidence>
<dbReference type="InterPro" id="IPR015943">
    <property type="entry name" value="WD40/YVTN_repeat-like_dom_sf"/>
</dbReference>
<evidence type="ECO:0000256" key="5">
    <source>
        <dbReference type="ARBA" id="ARBA00022737"/>
    </source>
</evidence>
<evidence type="ECO:0008006" key="13">
    <source>
        <dbReference type="Google" id="ProtNLM"/>
    </source>
</evidence>
<dbReference type="GO" id="GO:0070971">
    <property type="term" value="C:endoplasmic reticulum exit site"/>
    <property type="evidence" value="ECO:0007669"/>
    <property type="project" value="TreeGrafter"/>
</dbReference>
<dbReference type="SMART" id="SM00320">
    <property type="entry name" value="WD40"/>
    <property type="match status" value="2"/>
</dbReference>
<dbReference type="PANTHER" id="PTHR13923:SF11">
    <property type="entry name" value="SECRETORY 31, ISOFORM D"/>
    <property type="match status" value="1"/>
</dbReference>
<dbReference type="PROSITE" id="PS50082">
    <property type="entry name" value="WD_REPEATS_2"/>
    <property type="match status" value="1"/>
</dbReference>
<comment type="subcellular location">
    <subcellularLocation>
        <location evidence="1">Endoplasmic reticulum</location>
    </subcellularLocation>
</comment>
<sequence>MKVKDLERFAHGVWSPSSCEDVLLATITAEDDVQCDPGENSNSTSVLELFCPNFTDPLLDMKPCVSMEVESRSTSICWTAPFNEFTLGLIIAGTASGRLSLFNPQPMMEASRINDLSSDESQVHRSFCVTDKSLMRTVRVGSPNHTHAGLVRCIDFNTFQTNLFASVSDDAEIYIWDIEKLDQPMTPGNKLQPTESITTVAWNPRVQHILATACAGYCTIWDLRKSDPVVHLTKAMCQFEPHLIAWSPDVATRLCLADPAHPSADIQLWDLRYPKHMLALLGRWPPVPSGVFANMALGNAGTVNSFSWSPSPFRVSAQQRAIHPGLSLNESDLIAVSLTASGALPTIDGGCGTGLQPTSADFLVIWSVEQALKSVQSDGTTDPNLTQPLFIGRLEGGCEEEVPASTSLGGIPHLSSVQWLPAYPGLVSVAQQDGWIGVYNLSSGAYWDQNASTRLRRSATDRARNPVRARHASHKVAEAFGEEVDLLSQSTGPIEDEAIDGFGDKDRQPTRFEASGTNAGGTLRRTRSLPGLPQPLPCLRRAPRWLKRPCGTSFAFGGRFLSFSSNLDLTSRLRKMSMSNQKQAGSEQPSGDNAAADGLNSNAICPVQLTWLDTAEYVQIAGFKEEVLDTTELHHAVESMVNWLNEAVCRREDALDDLYDFLSQNLQPACVKFGAHSFTPWTLFKLYLQPLEVKKKTVAQIFGFEDQSVHQAIDSILSSTPDNVDGEHCFCWSKESQKEAFSHLDVLKMALVLGDLNSCIRLCLHSTFSALPFPGVSSLSAFGVLLSAQTQKQEIYTQTQETLLSSLEKLRSLNEAQNAELRSVATLFASILRNDWCIVAQTWPLSDWGTALVTLANHVWVQDEKQFKNLCGIIIDRLLSEESHVCTLTHEERCIAAWICSILAADIDGLSRCWCELNHLNTEEPHGEQLLPLSLQLILVMRLPSEQVKIDRSPNDAYDTCSPSRILSYVAQWLGQTWSGRSEKDVVVALRLLHRLATVNKESFSAEANELAHRLWCGLTTEQRVQTSIQFQSCFYCPYQQSVWFERRPCPCGHAPVSGQMPLKSHKAGKAAQHYGTYRADRLVPSVPSPNTDCFAQSGQFSSARPGIRAPLLPYSSSASNCDSSPPNFYTPSPVIPNQPSMLMPQMPPVPTAYGAVNANLSWTQPVLSMPYSQPPVAPPPAGSMPSTSQPLPPPPPPSATAVASTSPARSVQGSPAGMSGPYTTPPTSLVQAQPFASNRTSTSLMAPGSVRPSRGWNDPPLLPRSYQPPARPVVSVNQFYDPAQFNPPQSAPFAATSAPDASPLQRPVFPPVGGAPGSSFASHPRPAVPPMLSSPQIRPGAPGFANQAASQPSSHAFGSQSIPPISKAPDGVSSMPPTVLNPYGASYNQTSAMSAAQLPLCTSNFRPLAPTPQLIPSFPGSANYQTDPTSWPAAKPIGSLMQPNNSGAVSQAPSTQSTKETDSSKDIHDLHTAQGGSDKGGAPVASEFENVEDTLTKLIQLCRTVGGKTYAAKMDTVQRRLDTLFTTLRTGSPTLSDQVLAHLRDCVRAAELSDYASGVVHANLLIQSASCFDSIHGFAPGLRILMQSAKQLFPNQFQSSGMGIGGAQEPHWPART</sequence>
<feature type="region of interest" description="Disordered" evidence="10">
    <location>
        <begin position="500"/>
        <end position="529"/>
    </location>
</feature>
<comment type="similarity">
    <text evidence="2">Belongs to the WD repeat SEC31 family.</text>
</comment>
<evidence type="ECO:0000256" key="7">
    <source>
        <dbReference type="ARBA" id="ARBA00022892"/>
    </source>
</evidence>
<reference evidence="11" key="1">
    <citation type="submission" date="2024-06" db="EMBL/GenBank/DDBJ databases">
        <authorList>
            <person name="Liu X."/>
            <person name="Lenzi L."/>
            <person name="Haldenby T S."/>
            <person name="Uol C."/>
        </authorList>
    </citation>
    <scope>NUCLEOTIDE SEQUENCE</scope>
</reference>
<evidence type="ECO:0000256" key="4">
    <source>
        <dbReference type="ARBA" id="ARBA00022574"/>
    </source>
</evidence>
<dbReference type="GO" id="GO:0090110">
    <property type="term" value="P:COPII-coated vesicle cargo loading"/>
    <property type="evidence" value="ECO:0007669"/>
    <property type="project" value="TreeGrafter"/>
</dbReference>
<evidence type="ECO:0000256" key="8">
    <source>
        <dbReference type="ARBA" id="ARBA00022927"/>
    </source>
</evidence>
<evidence type="ECO:0000313" key="11">
    <source>
        <dbReference type="EMBL" id="CAL5136241.1"/>
    </source>
</evidence>
<dbReference type="Proteomes" id="UP001497525">
    <property type="component" value="Unassembled WGS sequence"/>
</dbReference>
<feature type="compositionally biased region" description="Polar residues" evidence="10">
    <location>
        <begin position="1421"/>
        <end position="1430"/>
    </location>
</feature>
<keyword evidence="5" id="KW-0677">Repeat</keyword>
<dbReference type="InterPro" id="IPR040251">
    <property type="entry name" value="SEC31-like"/>
</dbReference>
<feature type="compositionally biased region" description="Polar residues" evidence="10">
    <location>
        <begin position="1442"/>
        <end position="1459"/>
    </location>
</feature>
<feature type="compositionally biased region" description="Low complexity" evidence="10">
    <location>
        <begin position="1200"/>
        <end position="1211"/>
    </location>
</feature>
<comment type="caution">
    <text evidence="11">The sequence shown here is derived from an EMBL/GenBank/DDBJ whole genome shotgun (WGS) entry which is preliminary data.</text>
</comment>
<dbReference type="PANTHER" id="PTHR13923">
    <property type="entry name" value="SEC31-RELATED PROTEIN"/>
    <property type="match status" value="1"/>
</dbReference>
<feature type="compositionally biased region" description="Polar residues" evidence="10">
    <location>
        <begin position="577"/>
        <end position="591"/>
    </location>
</feature>
<keyword evidence="3" id="KW-0813">Transport</keyword>
<feature type="compositionally biased region" description="Pro residues" evidence="10">
    <location>
        <begin position="1173"/>
        <end position="1183"/>
    </location>
</feature>
<feature type="region of interest" description="Disordered" evidence="10">
    <location>
        <begin position="1417"/>
        <end position="1485"/>
    </location>
</feature>
<feature type="region of interest" description="Disordered" evidence="10">
    <location>
        <begin position="577"/>
        <end position="597"/>
    </location>
</feature>
<keyword evidence="4 9" id="KW-0853">WD repeat</keyword>
<keyword evidence="6" id="KW-0256">Endoplasmic reticulum</keyword>
<feature type="repeat" description="WD" evidence="9">
    <location>
        <begin position="144"/>
        <end position="186"/>
    </location>
</feature>
<dbReference type="GO" id="GO:0015031">
    <property type="term" value="P:protein transport"/>
    <property type="evidence" value="ECO:0007669"/>
    <property type="project" value="UniProtKB-KW"/>
</dbReference>
<dbReference type="Gene3D" id="1.20.940.10">
    <property type="entry name" value="Functional domain of the splicing factor Prp18"/>
    <property type="match status" value="1"/>
</dbReference>
<dbReference type="GO" id="GO:0005198">
    <property type="term" value="F:structural molecule activity"/>
    <property type="evidence" value="ECO:0007669"/>
    <property type="project" value="TreeGrafter"/>
</dbReference>
<dbReference type="InterPro" id="IPR036322">
    <property type="entry name" value="WD40_repeat_dom_sf"/>
</dbReference>
<dbReference type="GO" id="GO:0030127">
    <property type="term" value="C:COPII vesicle coat"/>
    <property type="evidence" value="ECO:0007669"/>
    <property type="project" value="TreeGrafter"/>
</dbReference>
<dbReference type="InterPro" id="IPR001680">
    <property type="entry name" value="WD40_rpt"/>
</dbReference>
<feature type="compositionally biased region" description="Polar residues" evidence="10">
    <location>
        <begin position="1348"/>
        <end position="1364"/>
    </location>
</feature>
<gene>
    <name evidence="11" type="ORF">CDAUBV1_LOCUS10312</name>
</gene>
<dbReference type="Gene3D" id="1.25.40.1030">
    <property type="match status" value="1"/>
</dbReference>
<keyword evidence="8" id="KW-0653">Protein transport</keyword>
<dbReference type="EMBL" id="CAXLJL010000290">
    <property type="protein sequence ID" value="CAL5136241.1"/>
    <property type="molecule type" value="Genomic_DNA"/>
</dbReference>
<evidence type="ECO:0000256" key="6">
    <source>
        <dbReference type="ARBA" id="ARBA00022824"/>
    </source>
</evidence>
<accession>A0AAV2TJI7</accession>
<feature type="region of interest" description="Disordered" evidence="10">
    <location>
        <begin position="1173"/>
        <end position="1374"/>
    </location>
</feature>